<dbReference type="SUPFAM" id="SSF56935">
    <property type="entry name" value="Porins"/>
    <property type="match status" value="1"/>
</dbReference>
<keyword evidence="8 14" id="KW-0675">Receptor</keyword>
<dbReference type="InterPro" id="IPR010105">
    <property type="entry name" value="TonB_sidphr_rcpt"/>
</dbReference>
<reference evidence="14 15" key="1">
    <citation type="submission" date="2020-05" db="EMBL/GenBank/DDBJ databases">
        <title>Complete genome sequence of Alicycliphilus denitrificans DP3.</title>
        <authorList>
            <person name="Chen X."/>
        </authorList>
    </citation>
    <scope>NUCLEOTIDE SEQUENCE [LARGE SCALE GENOMIC DNA]</scope>
    <source>
        <strain evidence="14 15">DP3</strain>
    </source>
</reference>
<dbReference type="CDD" id="cd01347">
    <property type="entry name" value="ligand_gated_channel"/>
    <property type="match status" value="1"/>
</dbReference>
<dbReference type="InterPro" id="IPR037066">
    <property type="entry name" value="Plug_dom_sf"/>
</dbReference>
<dbReference type="InterPro" id="IPR036942">
    <property type="entry name" value="Beta-barrel_TonB_sf"/>
</dbReference>
<evidence type="ECO:0000256" key="4">
    <source>
        <dbReference type="ARBA" id="ARBA00022452"/>
    </source>
</evidence>
<dbReference type="NCBIfam" id="TIGR01783">
    <property type="entry name" value="TonB-siderophor"/>
    <property type="match status" value="1"/>
</dbReference>
<dbReference type="GO" id="GO:0038023">
    <property type="term" value="F:signaling receptor activity"/>
    <property type="evidence" value="ECO:0007669"/>
    <property type="project" value="InterPro"/>
</dbReference>
<comment type="subcellular location">
    <subcellularLocation>
        <location evidence="1 10">Cell outer membrane</location>
        <topology evidence="1 10">Multi-pass membrane protein</topology>
    </subcellularLocation>
</comment>
<dbReference type="PANTHER" id="PTHR32552:SF82">
    <property type="entry name" value="FCUA PROTEIN"/>
    <property type="match status" value="1"/>
</dbReference>
<evidence type="ECO:0000256" key="9">
    <source>
        <dbReference type="ARBA" id="ARBA00023237"/>
    </source>
</evidence>
<dbReference type="Gene3D" id="2.40.170.20">
    <property type="entry name" value="TonB-dependent receptor, beta-barrel domain"/>
    <property type="match status" value="1"/>
</dbReference>
<sequence>MTREIMPHCTPSRASSAPAPVLGACAVAIQVMLGSASLSGAVPAAAQSAGGGTAAALPEVTVTQRREAIDEAPPAYAGGQVGSGARLGILGNAPVLDTPFSVTSYTAQAIENEQARSVADVIAMDPSVRMASARSNINEDITIRGFAVPSGDFALNGMFGLTPYWRAPLEAVERVEVLKGPSAALFGMAPGGSVGGVVNLVSKRAGAQPLTRFTAGVMSDSVAGGHLDVGRRFGPDGALGARVNLMRRQGDTNIDHQSTRESLASLGLDLRQSALRASLDLLWQEQRIDNVVRQFQLAPGLAAIPRAPDNSIAYPGYGWTDGHDGSALFKAEYDINDTLTAYAGLGQRKLNWGSMAGNPVILNTAGDYSYFGGWQRMGVDSKSAEAGVRASFRTGGMAHNAALAFTRLDQDQTLGFYTGFPGGMSNLYAGGRQPTPSIAGIDNPLRPYQDSKLTSVALADTVTLLEDRLLVTLGLRHQKVQGQSYNYMTGAASGPYYDKSATTPLAGVVFKLRPNWSLYASYVEGLSRGETAPVSAAIANPGEAMPPYRSKQKEIGAKFDHGGFLATVGLFELTRPSAAVSGNVFGVNGEQRNRGLEASVAGEVARGLRLLGGASFMDAELSRSANAALVGKRAIGVPRSQLNLGAEWDAGFAPGLTLTGRMVHTAKTYADAANTLRVAGWTRWDAGARYATRIGGKPVTFRLNVENLLDKNYYGIATAGYLFLGSPRTVSLSASVDL</sequence>
<dbReference type="EMBL" id="CP051298">
    <property type="protein sequence ID" value="QKD42209.1"/>
    <property type="molecule type" value="Genomic_DNA"/>
</dbReference>
<dbReference type="Gene3D" id="2.170.130.10">
    <property type="entry name" value="TonB-dependent receptor, plug domain"/>
    <property type="match status" value="1"/>
</dbReference>
<evidence type="ECO:0000256" key="10">
    <source>
        <dbReference type="PROSITE-ProRule" id="PRU01360"/>
    </source>
</evidence>
<evidence type="ECO:0000259" key="13">
    <source>
        <dbReference type="Pfam" id="PF07715"/>
    </source>
</evidence>
<gene>
    <name evidence="14" type="ORF">HF896_00690</name>
</gene>
<evidence type="ECO:0000256" key="5">
    <source>
        <dbReference type="ARBA" id="ARBA00022692"/>
    </source>
</evidence>
<evidence type="ECO:0000313" key="14">
    <source>
        <dbReference type="EMBL" id="QKD42209.1"/>
    </source>
</evidence>
<name>A0A858ZP55_9BURK</name>
<keyword evidence="5 10" id="KW-0812">Transmembrane</keyword>
<dbReference type="InterPro" id="IPR000531">
    <property type="entry name" value="Beta-barrel_TonB"/>
</dbReference>
<dbReference type="GO" id="GO:0015344">
    <property type="term" value="F:siderophore uptake transmembrane transporter activity"/>
    <property type="evidence" value="ECO:0007669"/>
    <property type="project" value="TreeGrafter"/>
</dbReference>
<evidence type="ECO:0000256" key="2">
    <source>
        <dbReference type="ARBA" id="ARBA00009810"/>
    </source>
</evidence>
<feature type="domain" description="TonB-dependent receptor-like beta-barrel" evidence="12">
    <location>
        <begin position="308"/>
        <end position="708"/>
    </location>
</feature>
<dbReference type="GO" id="GO:0015891">
    <property type="term" value="P:siderophore transport"/>
    <property type="evidence" value="ECO:0007669"/>
    <property type="project" value="InterPro"/>
</dbReference>
<dbReference type="InterPro" id="IPR012910">
    <property type="entry name" value="Plug_dom"/>
</dbReference>
<evidence type="ECO:0000256" key="8">
    <source>
        <dbReference type="ARBA" id="ARBA00023170"/>
    </source>
</evidence>
<keyword evidence="9 10" id="KW-0998">Cell outer membrane</keyword>
<dbReference type="GO" id="GO:0009279">
    <property type="term" value="C:cell outer membrane"/>
    <property type="evidence" value="ECO:0007669"/>
    <property type="project" value="UniProtKB-SubCell"/>
</dbReference>
<dbReference type="PROSITE" id="PS51257">
    <property type="entry name" value="PROKAR_LIPOPROTEIN"/>
    <property type="match status" value="1"/>
</dbReference>
<protein>
    <submittedName>
        <fullName evidence="14">TonB-dependent receptor</fullName>
    </submittedName>
</protein>
<keyword evidence="7 10" id="KW-0472">Membrane</keyword>
<proteinExistence type="inferred from homology"/>
<dbReference type="InterPro" id="IPR039426">
    <property type="entry name" value="TonB-dep_rcpt-like"/>
</dbReference>
<dbReference type="Proteomes" id="UP000500755">
    <property type="component" value="Chromosome"/>
</dbReference>
<evidence type="ECO:0000256" key="7">
    <source>
        <dbReference type="ARBA" id="ARBA00023136"/>
    </source>
</evidence>
<accession>A0A858ZP55</accession>
<dbReference type="AlphaFoldDB" id="A0A858ZP55"/>
<dbReference type="PANTHER" id="PTHR32552">
    <property type="entry name" value="FERRICHROME IRON RECEPTOR-RELATED"/>
    <property type="match status" value="1"/>
</dbReference>
<comment type="similarity">
    <text evidence="2 10 11">Belongs to the TonB-dependent receptor family.</text>
</comment>
<keyword evidence="3 10" id="KW-0813">Transport</keyword>
<organism evidence="14 15">
    <name type="scientific">Alicycliphilus denitrificans</name>
    <dbReference type="NCBI Taxonomy" id="179636"/>
    <lineage>
        <taxon>Bacteria</taxon>
        <taxon>Pseudomonadati</taxon>
        <taxon>Pseudomonadota</taxon>
        <taxon>Betaproteobacteria</taxon>
        <taxon>Burkholderiales</taxon>
        <taxon>Comamonadaceae</taxon>
        <taxon>Alicycliphilus</taxon>
    </lineage>
</organism>
<dbReference type="Pfam" id="PF07715">
    <property type="entry name" value="Plug"/>
    <property type="match status" value="1"/>
</dbReference>
<evidence type="ECO:0000256" key="11">
    <source>
        <dbReference type="RuleBase" id="RU003357"/>
    </source>
</evidence>
<keyword evidence="6 11" id="KW-0798">TonB box</keyword>
<keyword evidence="4 10" id="KW-1134">Transmembrane beta strand</keyword>
<feature type="domain" description="TonB-dependent receptor plug" evidence="13">
    <location>
        <begin position="95"/>
        <end position="192"/>
    </location>
</feature>
<dbReference type="Pfam" id="PF00593">
    <property type="entry name" value="TonB_dep_Rec_b-barrel"/>
    <property type="match status" value="1"/>
</dbReference>
<evidence type="ECO:0000256" key="1">
    <source>
        <dbReference type="ARBA" id="ARBA00004571"/>
    </source>
</evidence>
<dbReference type="PROSITE" id="PS52016">
    <property type="entry name" value="TONB_DEPENDENT_REC_3"/>
    <property type="match status" value="1"/>
</dbReference>
<evidence type="ECO:0000256" key="3">
    <source>
        <dbReference type="ARBA" id="ARBA00022448"/>
    </source>
</evidence>
<evidence type="ECO:0000256" key="6">
    <source>
        <dbReference type="ARBA" id="ARBA00023077"/>
    </source>
</evidence>
<evidence type="ECO:0000259" key="12">
    <source>
        <dbReference type="Pfam" id="PF00593"/>
    </source>
</evidence>
<evidence type="ECO:0000313" key="15">
    <source>
        <dbReference type="Proteomes" id="UP000500755"/>
    </source>
</evidence>